<gene>
    <name evidence="1" type="ORF">SAMN04489716_6729</name>
</gene>
<dbReference type="EMBL" id="LT629758">
    <property type="protein sequence ID" value="SDT73629.1"/>
    <property type="molecule type" value="Genomic_DNA"/>
</dbReference>
<keyword evidence="2" id="KW-1185">Reference proteome</keyword>
<sequence length="106" mass="11621">MPKVVDAARVTTPSNTVWRTCDRCSRLKPLPDGVNRCDDCTGTDRPAAVADMHAAGWDYANRYAELVGAIDAWAELIPGVSDAERLDKIRHLLKTSSPLQRDGEAK</sequence>
<proteinExistence type="predicted"/>
<reference evidence="1 2" key="1">
    <citation type="submission" date="2016-10" db="EMBL/GenBank/DDBJ databases">
        <authorList>
            <person name="de Groot N.N."/>
        </authorList>
    </citation>
    <scope>NUCLEOTIDE SEQUENCE [LARGE SCALE GENOMIC DNA]</scope>
    <source>
        <strain evidence="1 2">DSM 43941</strain>
    </source>
</reference>
<dbReference type="AlphaFoldDB" id="A0A1H2CTG3"/>
<dbReference type="STRING" id="113562.SAMN04489716_6729"/>
<name>A0A1H2CTG3_9ACTN</name>
<evidence type="ECO:0000313" key="1">
    <source>
        <dbReference type="EMBL" id="SDT73629.1"/>
    </source>
</evidence>
<organism evidence="1 2">
    <name type="scientific">Actinoplanes derwentensis</name>
    <dbReference type="NCBI Taxonomy" id="113562"/>
    <lineage>
        <taxon>Bacteria</taxon>
        <taxon>Bacillati</taxon>
        <taxon>Actinomycetota</taxon>
        <taxon>Actinomycetes</taxon>
        <taxon>Micromonosporales</taxon>
        <taxon>Micromonosporaceae</taxon>
        <taxon>Actinoplanes</taxon>
    </lineage>
</organism>
<dbReference type="OrthoDB" id="3297017at2"/>
<evidence type="ECO:0000313" key="2">
    <source>
        <dbReference type="Proteomes" id="UP000198688"/>
    </source>
</evidence>
<protein>
    <submittedName>
        <fullName evidence="1">Uncharacterized protein</fullName>
    </submittedName>
</protein>
<accession>A0A1H2CTG3</accession>
<dbReference type="RefSeq" id="WP_157751877.1">
    <property type="nucleotide sequence ID" value="NZ_BOMJ01000091.1"/>
</dbReference>
<dbReference type="Proteomes" id="UP000198688">
    <property type="component" value="Chromosome I"/>
</dbReference>